<dbReference type="Pfam" id="PF18052">
    <property type="entry name" value="Rx_N"/>
    <property type="match status" value="1"/>
</dbReference>
<keyword evidence="3" id="KW-0433">Leucine-rich repeat</keyword>
<reference evidence="16 17" key="1">
    <citation type="submission" date="2017-09" db="EMBL/GenBank/DDBJ databases">
        <authorList>
            <consortium name="International Durum Wheat Genome Sequencing Consortium (IDWGSC)"/>
            <person name="Milanesi L."/>
        </authorList>
    </citation>
    <scope>NUCLEOTIDE SEQUENCE [LARGE SCALE GENOMIC DNA]</scope>
    <source>
        <strain evidence="17">cv. Svevo</strain>
    </source>
</reference>
<dbReference type="GO" id="GO:0042742">
    <property type="term" value="P:defense response to bacterium"/>
    <property type="evidence" value="ECO:0007669"/>
    <property type="project" value="UniProtKB-ARBA"/>
</dbReference>
<evidence type="ECO:0000256" key="6">
    <source>
        <dbReference type="ARBA" id="ARBA00022741"/>
    </source>
</evidence>
<feature type="domain" description="Disease resistance R13L4/SHOC-2-like LRR" evidence="15">
    <location>
        <begin position="572"/>
        <end position="914"/>
    </location>
</feature>
<keyword evidence="5" id="KW-0677">Repeat</keyword>
<dbReference type="EMBL" id="LT934124">
    <property type="protein sequence ID" value="VAI94329.1"/>
    <property type="molecule type" value="Genomic_DNA"/>
</dbReference>
<dbReference type="Gene3D" id="3.80.10.10">
    <property type="entry name" value="Ribonuclease Inhibitor"/>
    <property type="match status" value="2"/>
</dbReference>
<evidence type="ECO:0000256" key="1">
    <source>
        <dbReference type="ARBA" id="ARBA00001968"/>
    </source>
</evidence>
<comment type="cofactor">
    <cofactor evidence="1">
        <name>a divalent metal cation</name>
        <dbReference type="ChEBI" id="CHEBI:60240"/>
    </cofactor>
</comment>
<keyword evidence="8" id="KW-0067">ATP-binding</keyword>
<evidence type="ECO:0000256" key="3">
    <source>
        <dbReference type="ARBA" id="ARBA00022614"/>
    </source>
</evidence>
<feature type="compositionally biased region" description="Basic and acidic residues" evidence="10">
    <location>
        <begin position="1408"/>
        <end position="1425"/>
    </location>
</feature>
<feature type="domain" description="DDE Tnp4" evidence="12">
    <location>
        <begin position="1249"/>
        <end position="1336"/>
    </location>
</feature>
<keyword evidence="7" id="KW-0611">Plant defense</keyword>
<organism evidence="16 17">
    <name type="scientific">Triticum turgidum subsp. durum</name>
    <name type="common">Durum wheat</name>
    <name type="synonym">Triticum durum</name>
    <dbReference type="NCBI Taxonomy" id="4567"/>
    <lineage>
        <taxon>Eukaryota</taxon>
        <taxon>Viridiplantae</taxon>
        <taxon>Streptophyta</taxon>
        <taxon>Embryophyta</taxon>
        <taxon>Tracheophyta</taxon>
        <taxon>Spermatophyta</taxon>
        <taxon>Magnoliopsida</taxon>
        <taxon>Liliopsida</taxon>
        <taxon>Poales</taxon>
        <taxon>Poaceae</taxon>
        <taxon>BOP clade</taxon>
        <taxon>Pooideae</taxon>
        <taxon>Triticodae</taxon>
        <taxon>Triticeae</taxon>
        <taxon>Triticinae</taxon>
        <taxon>Triticum</taxon>
    </lineage>
</organism>
<name>A0A9R1ADK9_TRITD</name>
<evidence type="ECO:0000256" key="9">
    <source>
        <dbReference type="ARBA" id="ARBA00023054"/>
    </source>
</evidence>
<evidence type="ECO:0000313" key="17">
    <source>
        <dbReference type="Proteomes" id="UP000324705"/>
    </source>
</evidence>
<keyword evidence="17" id="KW-1185">Reference proteome</keyword>
<keyword evidence="6" id="KW-0547">Nucleotide-binding</keyword>
<dbReference type="InterPro" id="IPR036388">
    <property type="entry name" value="WH-like_DNA-bd_sf"/>
</dbReference>
<dbReference type="Pfam" id="PF23559">
    <property type="entry name" value="WHD_DRP"/>
    <property type="match status" value="1"/>
</dbReference>
<dbReference type="GO" id="GO:0046872">
    <property type="term" value="F:metal ion binding"/>
    <property type="evidence" value="ECO:0007669"/>
    <property type="project" value="UniProtKB-KW"/>
</dbReference>
<dbReference type="Gramene" id="TRITD7Bv1G233720.14">
    <property type="protein sequence ID" value="TRITD7Bv1G233720.14"/>
    <property type="gene ID" value="TRITD7Bv1G233720"/>
</dbReference>
<dbReference type="Gene3D" id="3.40.50.300">
    <property type="entry name" value="P-loop containing nucleotide triphosphate hydrolases"/>
    <property type="match status" value="1"/>
</dbReference>
<evidence type="ECO:0000259" key="12">
    <source>
        <dbReference type="Pfam" id="PF13359"/>
    </source>
</evidence>
<evidence type="ECO:0000256" key="5">
    <source>
        <dbReference type="ARBA" id="ARBA00022737"/>
    </source>
</evidence>
<gene>
    <name evidence="16" type="ORF">TRITD_7Bv1G233720</name>
</gene>
<dbReference type="InterPro" id="IPR058922">
    <property type="entry name" value="WHD_DRP"/>
</dbReference>
<evidence type="ECO:0000256" key="8">
    <source>
        <dbReference type="ARBA" id="ARBA00022840"/>
    </source>
</evidence>
<dbReference type="Pfam" id="PF00931">
    <property type="entry name" value="NB-ARC"/>
    <property type="match status" value="1"/>
</dbReference>
<proteinExistence type="inferred from homology"/>
<keyword evidence="4" id="KW-0479">Metal-binding</keyword>
<dbReference type="InterPro" id="IPR027806">
    <property type="entry name" value="HARBI1_dom"/>
</dbReference>
<feature type="domain" description="Disease resistance N-terminal" evidence="13">
    <location>
        <begin position="10"/>
        <end position="90"/>
    </location>
</feature>
<dbReference type="Gene3D" id="1.10.10.10">
    <property type="entry name" value="Winged helix-like DNA-binding domain superfamily/Winged helix DNA-binding domain"/>
    <property type="match status" value="1"/>
</dbReference>
<dbReference type="InterPro" id="IPR038005">
    <property type="entry name" value="RX-like_CC"/>
</dbReference>
<evidence type="ECO:0000313" key="16">
    <source>
        <dbReference type="EMBL" id="VAI94329.1"/>
    </source>
</evidence>
<evidence type="ECO:0000256" key="4">
    <source>
        <dbReference type="ARBA" id="ARBA00022723"/>
    </source>
</evidence>
<dbReference type="FunFam" id="1.10.10.10:FF:000322">
    <property type="entry name" value="Probable disease resistance protein At1g63360"/>
    <property type="match status" value="1"/>
</dbReference>
<dbReference type="GO" id="GO:0005524">
    <property type="term" value="F:ATP binding"/>
    <property type="evidence" value="ECO:0007669"/>
    <property type="project" value="UniProtKB-KW"/>
</dbReference>
<evidence type="ECO:0000256" key="2">
    <source>
        <dbReference type="ARBA" id="ARBA00008894"/>
    </source>
</evidence>
<accession>A0A9R1ADK9</accession>
<protein>
    <submittedName>
        <fullName evidence="16">Uncharacterized protein</fullName>
    </submittedName>
</protein>
<dbReference type="InterPro" id="IPR042197">
    <property type="entry name" value="Apaf_helical"/>
</dbReference>
<feature type="domain" description="NB-ARC" evidence="11">
    <location>
        <begin position="197"/>
        <end position="355"/>
    </location>
</feature>
<dbReference type="GO" id="GO:0002758">
    <property type="term" value="P:innate immune response-activating signaling pathway"/>
    <property type="evidence" value="ECO:0007669"/>
    <property type="project" value="UniProtKB-ARBA"/>
</dbReference>
<sequence>MAMVLDAFASYVGHMLAQLAADGVGTMLGVSGEIDKMGDKLRDLKNFLADADRRNITDETVQEWVGQLKRAMYEATDILDLCQLKAMERGSCTTPDAGCFNPLLFCMRNPSHAHEIGTRIKKLNKRLDYIKERSAAFNFVNLGSYEDHISNVHISHHGNPSRETVGDFDRSAIVGDKIEEDTRALVAQIMQMGKDVKNDIMVVAIVGVGGVGKTTLAQKVFNDEAIQGEFSKKIWLSINQNFSVVDLLRRAIIEAGGDAQPPESAKTSLHETLKNTLFDHKTFLVMDDVWNHIAWDDVLKIPLVNAAAPGSRVLVTTRDEGVARGVKAILPYHRVDILAPEDAWSLLKKQAWSSEIDEDHINTLKDIGLKIILKCGCLPIAVKVMGGLLRERGGLRHDWQQVLDDSKWSTTKMPDDLNHTVYLSYEYMASYLKQCFLYYSFLPKSRIFHMDQVVAMWISEGLIHGNSSDLEELGRNYYKELVSRNLIEPNKSFADIWFCSMHDVVRSFAQYMTKDEALVTQDGDNNILAKLASQKFLRLSIETNRSQSGALDWKSLHAQQSVRTLISTVHIKMKPGDSLVTFSSLRTLYIESADMASLVESLHQLKHLRYLTLVNADISAPGNIGKLKLLQFLDLCGCTRLVNLPDSIVKLGQLRLLSLPIASMVPRRFRGLTNMRRLSMFRAHMDGDWCSLDELGPLSQLRFLALTELENVSAPSFAANARLGEKTHLISLLLFCTSKLGDDGLVKRKEGVSEEEQQRIEKVIDKLCPPPGVEDLQINGYFGRQLPSWMMSTSMVPLNNLKTILFNDLACCTQLPNGLCQLPNLQLLQVSRAPCIKHVGTGFLQAAATSFSRLNKLILEGMVEWEDWEWEEQVQAMRRLEKLVLSKCRLRHVPPGLASSASSLKLLCLQHVRHLSYIENFPSVVELEVNGCPDLERITNLPNLQKLTIWNCPKLKVLERITSLERLVLKDYTMEKLPEYMRDIKPRHLQLFCRVWLLFGVATGQSGTEWDKFSHIEHVKAYAGDVDNQRKWHILYTRGDNCKLDSNINNSTIFEETLSSSMVDAQGFESLYKMRRSTFSYICSLVRIPFFEDMLARDPTFVNGRVMSLQDRVAVALRLLISGNSPVTVGSSLCVSESTVLLVAHVFVKAMWDRAMHHCSWPGSAKLEKIKHKFDKIHGLPNCCGVLHTDHIMFGSQNHDHEENDVVLIQAVVGSDMRFVEIWMDYDLLEDYEKGGWLNGSSLKLSDGLEIGEYIIGDSGYPLHPWLLTPYKLDNDLSRPESKVEFNRRHSTATAITRRALARLKGTWKCLQGEGWHPNNKLEMHQTIHTCCVLHNLVIEMEEGGGMPSNQDENYIEQVRQLVEENAVRVRDALSQHLMGSGVHAMAEEEEQEAALVASGSGDGNNEQEGRRRQTADRGKKAHES</sequence>
<feature type="domain" description="Disease resistance protein winged helix" evidence="14">
    <location>
        <begin position="443"/>
        <end position="509"/>
    </location>
</feature>
<dbReference type="PANTHER" id="PTHR36766">
    <property type="entry name" value="PLANT BROAD-SPECTRUM MILDEW RESISTANCE PROTEIN RPW8"/>
    <property type="match status" value="1"/>
</dbReference>
<dbReference type="Pfam" id="PF23598">
    <property type="entry name" value="LRR_14"/>
    <property type="match status" value="1"/>
</dbReference>
<evidence type="ECO:0000259" key="13">
    <source>
        <dbReference type="Pfam" id="PF18052"/>
    </source>
</evidence>
<evidence type="ECO:0000259" key="15">
    <source>
        <dbReference type="Pfam" id="PF23598"/>
    </source>
</evidence>
<dbReference type="PANTHER" id="PTHR36766:SF36">
    <property type="entry name" value="AAA+ ATPASE DOMAIN-CONTAINING PROTEIN"/>
    <property type="match status" value="1"/>
</dbReference>
<dbReference type="GO" id="GO:0009626">
    <property type="term" value="P:plant-type hypersensitive response"/>
    <property type="evidence" value="ECO:0007669"/>
    <property type="project" value="UniProtKB-ARBA"/>
</dbReference>
<dbReference type="GO" id="GO:0043531">
    <property type="term" value="F:ADP binding"/>
    <property type="evidence" value="ECO:0007669"/>
    <property type="project" value="InterPro"/>
</dbReference>
<dbReference type="InterPro" id="IPR055414">
    <property type="entry name" value="LRR_R13L4/SHOC2-like"/>
</dbReference>
<dbReference type="SUPFAM" id="SSF52058">
    <property type="entry name" value="L domain-like"/>
    <property type="match status" value="1"/>
</dbReference>
<evidence type="ECO:0000256" key="10">
    <source>
        <dbReference type="SAM" id="MobiDB-lite"/>
    </source>
</evidence>
<dbReference type="Gene3D" id="1.10.8.430">
    <property type="entry name" value="Helical domain of apoptotic protease-activating factors"/>
    <property type="match status" value="1"/>
</dbReference>
<dbReference type="SUPFAM" id="SSF52540">
    <property type="entry name" value="P-loop containing nucleoside triphosphate hydrolases"/>
    <property type="match status" value="1"/>
</dbReference>
<dbReference type="Proteomes" id="UP000324705">
    <property type="component" value="Chromosome 7B"/>
</dbReference>
<evidence type="ECO:0000256" key="7">
    <source>
        <dbReference type="ARBA" id="ARBA00022821"/>
    </source>
</evidence>
<feature type="region of interest" description="Disordered" evidence="10">
    <location>
        <begin position="1389"/>
        <end position="1425"/>
    </location>
</feature>
<keyword evidence="9" id="KW-0175">Coiled coil</keyword>
<evidence type="ECO:0000259" key="11">
    <source>
        <dbReference type="Pfam" id="PF00931"/>
    </source>
</evidence>
<comment type="similarity">
    <text evidence="2">Belongs to the disease resistance NB-LRR family.</text>
</comment>
<evidence type="ECO:0000259" key="14">
    <source>
        <dbReference type="Pfam" id="PF23559"/>
    </source>
</evidence>
<dbReference type="InterPro" id="IPR002182">
    <property type="entry name" value="NB-ARC"/>
</dbReference>
<dbReference type="PRINTS" id="PR00364">
    <property type="entry name" value="DISEASERSIST"/>
</dbReference>
<dbReference type="CDD" id="cd14798">
    <property type="entry name" value="RX-CC_like"/>
    <property type="match status" value="1"/>
</dbReference>
<dbReference type="InterPro" id="IPR032675">
    <property type="entry name" value="LRR_dom_sf"/>
</dbReference>
<dbReference type="InterPro" id="IPR041118">
    <property type="entry name" value="Rx_N"/>
</dbReference>
<dbReference type="Pfam" id="PF13359">
    <property type="entry name" value="DDE_Tnp_4"/>
    <property type="match status" value="1"/>
</dbReference>
<dbReference type="InterPro" id="IPR027417">
    <property type="entry name" value="P-loop_NTPase"/>
</dbReference>
<dbReference type="Gene3D" id="1.20.5.4130">
    <property type="match status" value="1"/>
</dbReference>